<dbReference type="SUPFAM" id="SSF50630">
    <property type="entry name" value="Acid proteases"/>
    <property type="match status" value="1"/>
</dbReference>
<comment type="similarity">
    <text evidence="1">Belongs to the peptidase A1 family.</text>
</comment>
<dbReference type="Proteomes" id="UP000276776">
    <property type="component" value="Unassembled WGS sequence"/>
</dbReference>
<dbReference type="WBParaSite" id="TCLT_0000964101-mRNA-1">
    <property type="protein sequence ID" value="TCLT_0000964101-mRNA-1"/>
    <property type="gene ID" value="TCLT_0000964101"/>
</dbReference>
<sequence length="366" mass="41471">MPILRLSLLVVAVAFLSLTQCEYRMLLSPVYNNIKHHTGYTLQISIGSPSKNFNVLLDTVTSLFWVAGTHCQSEFCNGKVQYPTPASNAISASRRYCFYSKYRRVMTYEWHDDIVLEQYDGLTMKFVNASFGTPFFLEWPEWREYNKIDGVMGLASLNIEDTLKDSPVMQVLRDIVPIFTIALAPLNTEIGPSITISAVDTVSCDIRKLSSEKLISLGARYDFKYLSISMGNVSFSSPSRKAFAYPHIIKSYIGVPDDFMQAIVQKYNAKIDPSTGIYWVDCNASFDSFTLTTVNNTYVLEAKYFIIKHDASNEKCELAFRNRKGSVGPVSLGIPFLHKYCAVFKPAVKTIDFYPLKNNFIYEINN</sequence>
<dbReference type="InterPro" id="IPR001461">
    <property type="entry name" value="Aspartic_peptidase_A1"/>
</dbReference>
<name>A0A0N5D939_THECL</name>
<dbReference type="OrthoDB" id="293175at2759"/>
<dbReference type="InterPro" id="IPR033121">
    <property type="entry name" value="PEPTIDASE_A1"/>
</dbReference>
<protein>
    <submittedName>
        <fullName evidence="6">Peptidase A1 domain-containing protein</fullName>
    </submittedName>
</protein>
<dbReference type="AlphaFoldDB" id="A0A0N5D939"/>
<reference evidence="6" key="1">
    <citation type="submission" date="2017-02" db="UniProtKB">
        <authorList>
            <consortium name="WormBaseParasite"/>
        </authorList>
    </citation>
    <scope>IDENTIFICATION</scope>
</reference>
<evidence type="ECO:0000256" key="2">
    <source>
        <dbReference type="SAM" id="SignalP"/>
    </source>
</evidence>
<dbReference type="Pfam" id="PF00026">
    <property type="entry name" value="Asp"/>
    <property type="match status" value="1"/>
</dbReference>
<evidence type="ECO:0000313" key="4">
    <source>
        <dbReference type="EMBL" id="VDN07279.1"/>
    </source>
</evidence>
<keyword evidence="2" id="KW-0732">Signal</keyword>
<dbReference type="OMA" id="WNDNISI"/>
<reference evidence="4 5" key="2">
    <citation type="submission" date="2018-11" db="EMBL/GenBank/DDBJ databases">
        <authorList>
            <consortium name="Pathogen Informatics"/>
        </authorList>
    </citation>
    <scope>NUCLEOTIDE SEQUENCE [LARGE SCALE GENOMIC DNA]</scope>
</reference>
<dbReference type="STRING" id="103827.A0A0N5D939"/>
<dbReference type="PANTHER" id="PTHR47966:SF45">
    <property type="entry name" value="PEPTIDASE A1 DOMAIN-CONTAINING PROTEIN"/>
    <property type="match status" value="1"/>
</dbReference>
<evidence type="ECO:0000313" key="6">
    <source>
        <dbReference type="WBParaSite" id="TCLT_0000964101-mRNA-1"/>
    </source>
</evidence>
<dbReference type="InterPro" id="IPR034164">
    <property type="entry name" value="Pepsin-like_dom"/>
</dbReference>
<dbReference type="CDD" id="cd05471">
    <property type="entry name" value="pepsin_like"/>
    <property type="match status" value="1"/>
</dbReference>
<dbReference type="EMBL" id="UYYF01004841">
    <property type="protein sequence ID" value="VDN07279.1"/>
    <property type="molecule type" value="Genomic_DNA"/>
</dbReference>
<evidence type="ECO:0000256" key="1">
    <source>
        <dbReference type="ARBA" id="ARBA00007447"/>
    </source>
</evidence>
<evidence type="ECO:0000259" key="3">
    <source>
        <dbReference type="PROSITE" id="PS51767"/>
    </source>
</evidence>
<dbReference type="PROSITE" id="PS51767">
    <property type="entry name" value="PEPTIDASE_A1"/>
    <property type="match status" value="1"/>
</dbReference>
<dbReference type="GO" id="GO:0004190">
    <property type="term" value="F:aspartic-type endopeptidase activity"/>
    <property type="evidence" value="ECO:0007669"/>
    <property type="project" value="InterPro"/>
</dbReference>
<dbReference type="GO" id="GO:0006508">
    <property type="term" value="P:proteolysis"/>
    <property type="evidence" value="ECO:0007669"/>
    <property type="project" value="InterPro"/>
</dbReference>
<organism evidence="6">
    <name type="scientific">Thelazia callipaeda</name>
    <name type="common">Oriental eyeworm</name>
    <name type="synonym">Parasitic nematode</name>
    <dbReference type="NCBI Taxonomy" id="103827"/>
    <lineage>
        <taxon>Eukaryota</taxon>
        <taxon>Metazoa</taxon>
        <taxon>Ecdysozoa</taxon>
        <taxon>Nematoda</taxon>
        <taxon>Chromadorea</taxon>
        <taxon>Rhabditida</taxon>
        <taxon>Spirurina</taxon>
        <taxon>Spiruromorpha</taxon>
        <taxon>Thelazioidea</taxon>
        <taxon>Thelaziidae</taxon>
        <taxon>Thelazia</taxon>
    </lineage>
</organism>
<feature type="chain" id="PRO_5043126678" evidence="2">
    <location>
        <begin position="22"/>
        <end position="366"/>
    </location>
</feature>
<dbReference type="Gene3D" id="2.40.70.10">
    <property type="entry name" value="Acid Proteases"/>
    <property type="match status" value="2"/>
</dbReference>
<keyword evidence="5" id="KW-1185">Reference proteome</keyword>
<dbReference type="GO" id="GO:0005764">
    <property type="term" value="C:lysosome"/>
    <property type="evidence" value="ECO:0007669"/>
    <property type="project" value="TreeGrafter"/>
</dbReference>
<accession>A0A0N5D939</accession>
<evidence type="ECO:0000313" key="5">
    <source>
        <dbReference type="Proteomes" id="UP000276776"/>
    </source>
</evidence>
<dbReference type="PANTHER" id="PTHR47966">
    <property type="entry name" value="BETA-SITE APP-CLEAVING ENZYME, ISOFORM A-RELATED"/>
    <property type="match status" value="1"/>
</dbReference>
<gene>
    <name evidence="4" type="ORF">TCLT_LOCUS9630</name>
</gene>
<proteinExistence type="inferred from homology"/>
<dbReference type="InterPro" id="IPR021109">
    <property type="entry name" value="Peptidase_aspartic_dom_sf"/>
</dbReference>
<feature type="domain" description="Peptidase A1" evidence="3">
    <location>
        <begin position="40"/>
        <end position="354"/>
    </location>
</feature>
<feature type="signal peptide" evidence="2">
    <location>
        <begin position="1"/>
        <end position="21"/>
    </location>
</feature>